<dbReference type="CDD" id="cd04187">
    <property type="entry name" value="DPM1_like_bac"/>
    <property type="match status" value="1"/>
</dbReference>
<dbReference type="GO" id="GO:0005886">
    <property type="term" value="C:plasma membrane"/>
    <property type="evidence" value="ECO:0007669"/>
    <property type="project" value="TreeGrafter"/>
</dbReference>
<organism evidence="9 10">
    <name type="scientific">Mucilaginibacter polytrichastri</name>
    <dbReference type="NCBI Taxonomy" id="1302689"/>
    <lineage>
        <taxon>Bacteria</taxon>
        <taxon>Pseudomonadati</taxon>
        <taxon>Bacteroidota</taxon>
        <taxon>Sphingobacteriia</taxon>
        <taxon>Sphingobacteriales</taxon>
        <taxon>Sphingobacteriaceae</taxon>
        <taxon>Mucilaginibacter</taxon>
    </lineage>
</organism>
<dbReference type="AlphaFoldDB" id="A0A1Q5ZWU5"/>
<dbReference type="Proteomes" id="UP000186720">
    <property type="component" value="Unassembled WGS sequence"/>
</dbReference>
<evidence type="ECO:0000256" key="5">
    <source>
        <dbReference type="ARBA" id="ARBA00022989"/>
    </source>
</evidence>
<evidence type="ECO:0000313" key="9">
    <source>
        <dbReference type="EMBL" id="OKS86220.1"/>
    </source>
</evidence>
<name>A0A1Q5ZWU5_9SPHI</name>
<protein>
    <recommendedName>
        <fullName evidence="8">Glycosyltransferase 2-like domain-containing protein</fullName>
    </recommendedName>
</protein>
<evidence type="ECO:0000259" key="8">
    <source>
        <dbReference type="Pfam" id="PF00535"/>
    </source>
</evidence>
<dbReference type="Pfam" id="PF00535">
    <property type="entry name" value="Glycos_transf_2"/>
    <property type="match status" value="1"/>
</dbReference>
<keyword evidence="4 7" id="KW-0812">Transmembrane</keyword>
<dbReference type="STRING" id="1302689.RG47T_1671"/>
<keyword evidence="3" id="KW-0808">Transferase</keyword>
<dbReference type="SUPFAM" id="SSF53448">
    <property type="entry name" value="Nucleotide-diphospho-sugar transferases"/>
    <property type="match status" value="1"/>
</dbReference>
<evidence type="ECO:0000313" key="10">
    <source>
        <dbReference type="Proteomes" id="UP000186720"/>
    </source>
</evidence>
<dbReference type="GO" id="GO:0016757">
    <property type="term" value="F:glycosyltransferase activity"/>
    <property type="evidence" value="ECO:0007669"/>
    <property type="project" value="UniProtKB-KW"/>
</dbReference>
<keyword evidence="5 7" id="KW-1133">Transmembrane helix</keyword>
<evidence type="ECO:0000256" key="6">
    <source>
        <dbReference type="ARBA" id="ARBA00023136"/>
    </source>
</evidence>
<gene>
    <name evidence="9" type="ORF">RG47T_1671</name>
</gene>
<dbReference type="RefSeq" id="WP_074488943.1">
    <property type="nucleotide sequence ID" value="NZ_FPAM01000013.1"/>
</dbReference>
<proteinExistence type="predicted"/>
<dbReference type="InterPro" id="IPR001173">
    <property type="entry name" value="Glyco_trans_2-like"/>
</dbReference>
<feature type="transmembrane region" description="Helical" evidence="7">
    <location>
        <begin position="229"/>
        <end position="251"/>
    </location>
</feature>
<dbReference type="InterPro" id="IPR029044">
    <property type="entry name" value="Nucleotide-diphossugar_trans"/>
</dbReference>
<dbReference type="InterPro" id="IPR050256">
    <property type="entry name" value="Glycosyltransferase_2"/>
</dbReference>
<dbReference type="PANTHER" id="PTHR48090">
    <property type="entry name" value="UNDECAPRENYL-PHOSPHATE 4-DEOXY-4-FORMAMIDO-L-ARABINOSE TRANSFERASE-RELATED"/>
    <property type="match status" value="1"/>
</dbReference>
<evidence type="ECO:0000256" key="1">
    <source>
        <dbReference type="ARBA" id="ARBA00004141"/>
    </source>
</evidence>
<keyword evidence="2" id="KW-0328">Glycosyltransferase</keyword>
<evidence type="ECO:0000256" key="3">
    <source>
        <dbReference type="ARBA" id="ARBA00022679"/>
    </source>
</evidence>
<evidence type="ECO:0000256" key="2">
    <source>
        <dbReference type="ARBA" id="ARBA00022676"/>
    </source>
</evidence>
<keyword evidence="6 7" id="KW-0472">Membrane</keyword>
<keyword evidence="10" id="KW-1185">Reference proteome</keyword>
<sequence>MIKKKISVVIPSYNEVGNIDLLATRLIAVLKTLPYTYEVIFVDDGSSDGTIEKLRSIGDLDDNLYYLELSRNFGHQNALKAGYDYADGDCIISMDGDMQHPPEMIPQFIEKWEEDYDVVYTCREYQDEATIFKNKSSDLFYKMINSLSDTKLEKGTADFRLIDRRVANVLSTLNENGLFMRGLVKWLGFKQYAIYYQAEARFSGKSKYTVKKMVKFAVQGITAFSVRPLYIATGIGLFFSLLAVLYIPYILISYFTGHVVSGWSSILATIVFFGGVQLMVLGIIGMYLGKLFMQSKQRPNYIIRSTNLQRVNNDLVKL</sequence>
<feature type="domain" description="Glycosyltransferase 2-like" evidence="8">
    <location>
        <begin position="7"/>
        <end position="167"/>
    </location>
</feature>
<comment type="subcellular location">
    <subcellularLocation>
        <location evidence="1">Membrane</location>
        <topology evidence="1">Multi-pass membrane protein</topology>
    </subcellularLocation>
</comment>
<reference evidence="9 10" key="1">
    <citation type="submission" date="2016-11" db="EMBL/GenBank/DDBJ databases">
        <title>Whole Genome Sequencing of Mucilaginibacter polytrichastri RG4-7(T) isolated from the moss sample.</title>
        <authorList>
            <person name="Li Y."/>
        </authorList>
    </citation>
    <scope>NUCLEOTIDE SEQUENCE [LARGE SCALE GENOMIC DNA]</scope>
    <source>
        <strain evidence="9 10">RG4-7</strain>
    </source>
</reference>
<evidence type="ECO:0000256" key="4">
    <source>
        <dbReference type="ARBA" id="ARBA00022692"/>
    </source>
</evidence>
<dbReference type="PANTHER" id="PTHR48090:SF1">
    <property type="entry name" value="PROPHAGE BACTOPRENOL GLUCOSYL TRANSFERASE HOMOLOG"/>
    <property type="match status" value="1"/>
</dbReference>
<feature type="transmembrane region" description="Helical" evidence="7">
    <location>
        <begin position="263"/>
        <end position="288"/>
    </location>
</feature>
<comment type="caution">
    <text evidence="9">The sequence shown here is derived from an EMBL/GenBank/DDBJ whole genome shotgun (WGS) entry which is preliminary data.</text>
</comment>
<accession>A0A1Q5ZWU5</accession>
<dbReference type="Gene3D" id="3.90.550.10">
    <property type="entry name" value="Spore Coat Polysaccharide Biosynthesis Protein SpsA, Chain A"/>
    <property type="match status" value="1"/>
</dbReference>
<evidence type="ECO:0000256" key="7">
    <source>
        <dbReference type="SAM" id="Phobius"/>
    </source>
</evidence>
<dbReference type="EMBL" id="MPPL01000001">
    <property type="protein sequence ID" value="OKS86220.1"/>
    <property type="molecule type" value="Genomic_DNA"/>
</dbReference>